<dbReference type="InterPro" id="IPR041127">
    <property type="entry name" value="PET_hydrolase/cutinase-like"/>
</dbReference>
<protein>
    <submittedName>
        <fullName evidence="6">Lipase</fullName>
    </submittedName>
</protein>
<evidence type="ECO:0000256" key="4">
    <source>
        <dbReference type="SAM" id="Phobius"/>
    </source>
</evidence>
<feature type="region of interest" description="Disordered" evidence="3">
    <location>
        <begin position="1"/>
        <end position="106"/>
    </location>
</feature>
<feature type="compositionally biased region" description="Basic residues" evidence="3">
    <location>
        <begin position="60"/>
        <end position="73"/>
    </location>
</feature>
<keyword evidence="4" id="KW-0472">Membrane</keyword>
<dbReference type="Proteomes" id="UP000653644">
    <property type="component" value="Unassembled WGS sequence"/>
</dbReference>
<dbReference type="Pfam" id="PF12740">
    <property type="entry name" value="PETase"/>
    <property type="match status" value="1"/>
</dbReference>
<evidence type="ECO:0000256" key="2">
    <source>
        <dbReference type="ARBA" id="ARBA00022801"/>
    </source>
</evidence>
<evidence type="ECO:0000259" key="5">
    <source>
        <dbReference type="Pfam" id="PF12740"/>
    </source>
</evidence>
<feature type="domain" description="PET hydrolase/cutinase-like" evidence="5">
    <location>
        <begin position="134"/>
        <end position="392"/>
    </location>
</feature>
<dbReference type="InterPro" id="IPR050261">
    <property type="entry name" value="FrsA_esterase"/>
</dbReference>
<keyword evidence="4" id="KW-1133">Transmembrane helix</keyword>
<feature type="transmembrane region" description="Helical" evidence="4">
    <location>
        <begin position="110"/>
        <end position="131"/>
    </location>
</feature>
<comment type="similarity">
    <text evidence="1">Belongs to the AB hydrolase superfamily.</text>
</comment>
<dbReference type="Gene3D" id="3.40.50.1820">
    <property type="entry name" value="alpha/beta hydrolase"/>
    <property type="match status" value="1"/>
</dbReference>
<evidence type="ECO:0000313" key="6">
    <source>
        <dbReference type="EMBL" id="GHA15288.1"/>
    </source>
</evidence>
<evidence type="ECO:0000256" key="1">
    <source>
        <dbReference type="ARBA" id="ARBA00008645"/>
    </source>
</evidence>
<organism evidence="6 7">
    <name type="scientific">Streptomyces canarius</name>
    <dbReference type="NCBI Taxonomy" id="285453"/>
    <lineage>
        <taxon>Bacteria</taxon>
        <taxon>Bacillati</taxon>
        <taxon>Actinomycetota</taxon>
        <taxon>Actinomycetes</taxon>
        <taxon>Kitasatosporales</taxon>
        <taxon>Streptomycetaceae</taxon>
        <taxon>Streptomyces</taxon>
    </lineage>
</organism>
<keyword evidence="7" id="KW-1185">Reference proteome</keyword>
<dbReference type="EMBL" id="BMVN01000005">
    <property type="protein sequence ID" value="GHA15288.1"/>
    <property type="molecule type" value="Genomic_DNA"/>
</dbReference>
<proteinExistence type="inferred from homology"/>
<sequence length="395" mass="41995">MAAGEWEGPSAAEPVEWARPAGRVSDETGDIAGPLMPARRRQWHRQPNGGALRPSDARACRRCRKGSSPRQRGRLVVQHPHTGTTSPAHRPHPALPDPRTSRRGRRTGRLAALAAAVSAVFGLTALGGPAAHGADNPFERGPAPTESSIEALRGPYAVSETTVSRLAVSGFGGGTIYYPTSTADGTFGAVAVSPGYTGTQSSISWLGPRLASQGFVVFTIDTLTTLDQPDSRGNQLLAALDYLTGSSSVRGRIDSTRLGVMGHSMGGGGSLEAAKSRPSLQAAIPLTPWNLDKTWPEIKTPTLIFGADGDTIAPVATHAEPFYSTLSSSLDRAYLELNGATHFTPNTSNTTIAKYSVSWLKRFIDNDTRYEQFLCPLPKPSLTIEEYRGNCPHTG</sequence>
<keyword evidence="4" id="KW-0812">Transmembrane</keyword>
<keyword evidence="2" id="KW-0378">Hydrolase</keyword>
<name>A0ABQ3CI61_9ACTN</name>
<dbReference type="SUPFAM" id="SSF53474">
    <property type="entry name" value="alpha/beta-Hydrolases"/>
    <property type="match status" value="1"/>
</dbReference>
<gene>
    <name evidence="6" type="ORF">GCM10010345_19900</name>
</gene>
<evidence type="ECO:0000313" key="7">
    <source>
        <dbReference type="Proteomes" id="UP000653644"/>
    </source>
</evidence>
<evidence type="ECO:0000256" key="3">
    <source>
        <dbReference type="SAM" id="MobiDB-lite"/>
    </source>
</evidence>
<reference evidence="7" key="1">
    <citation type="journal article" date="2019" name="Int. J. Syst. Evol. Microbiol.">
        <title>The Global Catalogue of Microorganisms (GCM) 10K type strain sequencing project: providing services to taxonomists for standard genome sequencing and annotation.</title>
        <authorList>
            <consortium name="The Broad Institute Genomics Platform"/>
            <consortium name="The Broad Institute Genome Sequencing Center for Infectious Disease"/>
            <person name="Wu L."/>
            <person name="Ma J."/>
        </authorList>
    </citation>
    <scope>NUCLEOTIDE SEQUENCE [LARGE SCALE GENOMIC DNA]</scope>
    <source>
        <strain evidence="7">JCM 4733</strain>
    </source>
</reference>
<dbReference type="InterPro" id="IPR029058">
    <property type="entry name" value="AB_hydrolase_fold"/>
</dbReference>
<accession>A0ABQ3CI61</accession>
<dbReference type="PANTHER" id="PTHR22946">
    <property type="entry name" value="DIENELACTONE HYDROLASE DOMAIN-CONTAINING PROTEIN-RELATED"/>
    <property type="match status" value="1"/>
</dbReference>
<comment type="caution">
    <text evidence="6">The sequence shown here is derived from an EMBL/GenBank/DDBJ whole genome shotgun (WGS) entry which is preliminary data.</text>
</comment>
<dbReference type="PANTHER" id="PTHR22946:SF9">
    <property type="entry name" value="POLYKETIDE TRANSFERASE AF380"/>
    <property type="match status" value="1"/>
</dbReference>